<evidence type="ECO:0000313" key="3">
    <source>
        <dbReference type="Proteomes" id="UP000264002"/>
    </source>
</evidence>
<evidence type="ECO:0008006" key="4">
    <source>
        <dbReference type="Google" id="ProtNLM"/>
    </source>
</evidence>
<keyword evidence="1" id="KW-0732">Signal</keyword>
<sequence>MIKKRLFVIISVVVILLASSCTTADKLELTPLYKVKSHVVPNIKGDINVEEMIIHKDVGMGIGSNFVILTYLEMVGEETFVLYVDYTGGYWKFIEKLQLKIDDEFFTLTDKDPSRLVLNGGVEERAGFTLSAEIVEKLKNCSTLILQYYVDPFTMDAEAISNIKAFLNR</sequence>
<name>A0A372MH10_9SPIR</name>
<comment type="caution">
    <text evidence="2">The sequence shown here is derived from an EMBL/GenBank/DDBJ whole genome shotgun (WGS) entry which is preliminary data.</text>
</comment>
<dbReference type="Proteomes" id="UP000264002">
    <property type="component" value="Unassembled WGS sequence"/>
</dbReference>
<reference evidence="2 3" key="2">
    <citation type="submission" date="2018-09" db="EMBL/GenBank/DDBJ databases">
        <title>Genome of Sphaerochaeta halotolerans strain 4-11.</title>
        <authorList>
            <person name="Nazina T.N."/>
            <person name="Sokolova D.S."/>
        </authorList>
    </citation>
    <scope>NUCLEOTIDE SEQUENCE [LARGE SCALE GENOMIC DNA]</scope>
    <source>
        <strain evidence="2 3">4-11</strain>
    </source>
</reference>
<dbReference type="EMBL" id="QUWK01000005">
    <property type="protein sequence ID" value="RFU95077.1"/>
    <property type="molecule type" value="Genomic_DNA"/>
</dbReference>
<evidence type="ECO:0000256" key="1">
    <source>
        <dbReference type="SAM" id="SignalP"/>
    </source>
</evidence>
<accession>A0A372MH10</accession>
<dbReference type="PROSITE" id="PS51257">
    <property type="entry name" value="PROKAR_LIPOPROTEIN"/>
    <property type="match status" value="1"/>
</dbReference>
<feature type="chain" id="PRO_5016895209" description="Lipoprotein" evidence="1">
    <location>
        <begin position="25"/>
        <end position="169"/>
    </location>
</feature>
<gene>
    <name evidence="2" type="ORF">DYP60_05465</name>
</gene>
<evidence type="ECO:0000313" key="2">
    <source>
        <dbReference type="EMBL" id="RFU95077.1"/>
    </source>
</evidence>
<dbReference type="AlphaFoldDB" id="A0A372MH10"/>
<proteinExistence type="predicted"/>
<keyword evidence="3" id="KW-1185">Reference proteome</keyword>
<feature type="signal peptide" evidence="1">
    <location>
        <begin position="1"/>
        <end position="24"/>
    </location>
</feature>
<reference evidence="3" key="1">
    <citation type="submission" date="2018-08" db="EMBL/GenBank/DDBJ databases">
        <authorList>
            <person name="Grouzdev D.S."/>
            <person name="Krutkina M.S."/>
        </authorList>
    </citation>
    <scope>NUCLEOTIDE SEQUENCE [LARGE SCALE GENOMIC DNA]</scope>
    <source>
        <strain evidence="3">4-11</strain>
    </source>
</reference>
<protein>
    <recommendedName>
        <fullName evidence="4">Lipoprotein</fullName>
    </recommendedName>
</protein>
<organism evidence="2 3">
    <name type="scientific">Sphaerochaeta halotolerans</name>
    <dbReference type="NCBI Taxonomy" id="2293840"/>
    <lineage>
        <taxon>Bacteria</taxon>
        <taxon>Pseudomonadati</taxon>
        <taxon>Spirochaetota</taxon>
        <taxon>Spirochaetia</taxon>
        <taxon>Spirochaetales</taxon>
        <taxon>Sphaerochaetaceae</taxon>
        <taxon>Sphaerochaeta</taxon>
    </lineage>
</organism>
<dbReference type="RefSeq" id="WP_117329886.1">
    <property type="nucleotide sequence ID" value="NZ_QUWK01000005.1"/>
</dbReference>